<comment type="caution">
    <text evidence="2">The sequence shown here is derived from an EMBL/GenBank/DDBJ whole genome shotgun (WGS) entry which is preliminary data.</text>
</comment>
<accession>A0A3M7RSE8</accession>
<evidence type="ECO:0000256" key="1">
    <source>
        <dbReference type="SAM" id="MobiDB-lite"/>
    </source>
</evidence>
<dbReference type="GO" id="GO:0005634">
    <property type="term" value="C:nucleus"/>
    <property type="evidence" value="ECO:0007669"/>
    <property type="project" value="TreeGrafter"/>
</dbReference>
<feature type="region of interest" description="Disordered" evidence="1">
    <location>
        <begin position="324"/>
        <end position="350"/>
    </location>
</feature>
<dbReference type="GO" id="GO:0045944">
    <property type="term" value="P:positive regulation of transcription by RNA polymerase II"/>
    <property type="evidence" value="ECO:0007669"/>
    <property type="project" value="TreeGrafter"/>
</dbReference>
<dbReference type="EMBL" id="REGN01002768">
    <property type="protein sequence ID" value="RNA26248.1"/>
    <property type="molecule type" value="Genomic_DNA"/>
</dbReference>
<reference evidence="2 3" key="1">
    <citation type="journal article" date="2018" name="Sci. Rep.">
        <title>Genomic signatures of local adaptation to the degree of environmental predictability in rotifers.</title>
        <authorList>
            <person name="Franch-Gras L."/>
            <person name="Hahn C."/>
            <person name="Garcia-Roger E.M."/>
            <person name="Carmona M.J."/>
            <person name="Serra M."/>
            <person name="Gomez A."/>
        </authorList>
    </citation>
    <scope>NUCLEOTIDE SEQUENCE [LARGE SCALE GENOMIC DNA]</scope>
    <source>
        <strain evidence="2">HYR1</strain>
    </source>
</reference>
<dbReference type="GO" id="GO:0005737">
    <property type="term" value="C:cytoplasm"/>
    <property type="evidence" value="ECO:0007669"/>
    <property type="project" value="TreeGrafter"/>
</dbReference>
<dbReference type="InterPro" id="IPR026124">
    <property type="entry name" value="Sperm-assoc_Ag8"/>
</dbReference>
<dbReference type="STRING" id="10195.A0A3M7RSE8"/>
<organism evidence="2 3">
    <name type="scientific">Brachionus plicatilis</name>
    <name type="common">Marine rotifer</name>
    <name type="synonym">Brachionus muelleri</name>
    <dbReference type="NCBI Taxonomy" id="10195"/>
    <lineage>
        <taxon>Eukaryota</taxon>
        <taxon>Metazoa</taxon>
        <taxon>Spiralia</taxon>
        <taxon>Gnathifera</taxon>
        <taxon>Rotifera</taxon>
        <taxon>Eurotatoria</taxon>
        <taxon>Monogononta</taxon>
        <taxon>Pseudotrocha</taxon>
        <taxon>Ploima</taxon>
        <taxon>Brachionidae</taxon>
        <taxon>Brachionus</taxon>
    </lineage>
</organism>
<dbReference type="PANTHER" id="PTHR15510:SF5">
    <property type="entry name" value="SPERM-ASSOCIATED ANTIGEN 8"/>
    <property type="match status" value="1"/>
</dbReference>
<dbReference type="Proteomes" id="UP000276133">
    <property type="component" value="Unassembled WGS sequence"/>
</dbReference>
<name>A0A3M7RSE8_BRAPC</name>
<dbReference type="PANTHER" id="PTHR15510">
    <property type="entry name" value="SPERM-ASSOCIATED ANTIGEN 8"/>
    <property type="match status" value="1"/>
</dbReference>
<sequence>MSNFYPNTLDQRRLNNSDAKTLLQNWVEERSVQNLDQIPPEYAESGQATIKYFKSGHKGLLTVNDQEKYSKSTTYTGDFIQRDDYDPNGEPKGIRYKLTEHAIRNKLIDEMDQQTQNDYLDEPCDYKTEFQDRYNVPGFRHEPPKPSTKHDLYSEMPISYWTEQRNRVHGVTQLKTLDSPFRRNAEFSTPVELSLDEAKPGEIEKFPFMSQKGSHYGVLILISFLVVSSSCYSIDFENGDGHLKLESNTLLNGQVVHEPKVEHVIKSLSGIRYKEPHSEMTKKKYRHPDARDKVKVEYNDYDVPRIFITNINKNLNSNDLAQENEAENVQESSYSNNKRAEHDQRASYAY</sequence>
<dbReference type="OrthoDB" id="2120499at2759"/>
<evidence type="ECO:0000313" key="3">
    <source>
        <dbReference type="Proteomes" id="UP000276133"/>
    </source>
</evidence>
<dbReference type="AlphaFoldDB" id="A0A3M7RSE8"/>
<keyword evidence="3" id="KW-1185">Reference proteome</keyword>
<dbReference type="GO" id="GO:0008017">
    <property type="term" value="F:microtubule binding"/>
    <property type="evidence" value="ECO:0007669"/>
    <property type="project" value="InterPro"/>
</dbReference>
<protein>
    <submittedName>
        <fullName evidence="2">Sperm-associated antigen 8-like</fullName>
    </submittedName>
</protein>
<gene>
    <name evidence="2" type="ORF">BpHYR1_028927</name>
</gene>
<proteinExistence type="predicted"/>
<evidence type="ECO:0000313" key="2">
    <source>
        <dbReference type="EMBL" id="RNA26248.1"/>
    </source>
</evidence>
<dbReference type="Pfam" id="PF22584">
    <property type="entry name" value="CFAP143"/>
    <property type="match status" value="1"/>
</dbReference>
<feature type="compositionally biased region" description="Basic and acidic residues" evidence="1">
    <location>
        <begin position="338"/>
        <end position="350"/>
    </location>
</feature>